<name>A0A9W6IAU1_9ACTN</name>
<dbReference type="EMBL" id="BSEV01000046">
    <property type="protein sequence ID" value="GLK15256.1"/>
    <property type="molecule type" value="Genomic_DNA"/>
</dbReference>
<comment type="caution">
    <text evidence="1">The sequence shown here is derived from an EMBL/GenBank/DDBJ whole genome shotgun (WGS) entry which is preliminary data.</text>
</comment>
<reference evidence="1" key="2">
    <citation type="submission" date="2023-01" db="EMBL/GenBank/DDBJ databases">
        <authorList>
            <person name="Sun Q."/>
            <person name="Evtushenko L."/>
        </authorList>
    </citation>
    <scope>NUCLEOTIDE SEQUENCE</scope>
    <source>
        <strain evidence="1">VKM Ac-2007</strain>
    </source>
</reference>
<dbReference type="RefSeq" id="WP_271223476.1">
    <property type="nucleotide sequence ID" value="NZ_BAAAVD010000060.1"/>
</dbReference>
<dbReference type="Proteomes" id="UP001143474">
    <property type="component" value="Unassembled WGS sequence"/>
</dbReference>
<reference evidence="1" key="1">
    <citation type="journal article" date="2014" name="Int. J. Syst. Evol. Microbiol.">
        <title>Complete genome sequence of Corynebacterium casei LMG S-19264T (=DSM 44701T), isolated from a smear-ripened cheese.</title>
        <authorList>
            <consortium name="US DOE Joint Genome Institute (JGI-PGF)"/>
            <person name="Walter F."/>
            <person name="Albersmeier A."/>
            <person name="Kalinowski J."/>
            <person name="Ruckert C."/>
        </authorList>
    </citation>
    <scope>NUCLEOTIDE SEQUENCE</scope>
    <source>
        <strain evidence="1">VKM Ac-2007</strain>
    </source>
</reference>
<evidence type="ECO:0000313" key="2">
    <source>
        <dbReference type="Proteomes" id="UP001143474"/>
    </source>
</evidence>
<accession>A0A9W6IAU1</accession>
<gene>
    <name evidence="1" type="ORF">GCM10017600_86690</name>
</gene>
<protein>
    <recommendedName>
        <fullName evidence="3">CU044_5270 family protein</fullName>
    </recommendedName>
</protein>
<dbReference type="NCBIfam" id="NF038083">
    <property type="entry name" value="CU044_5270_fam"/>
    <property type="match status" value="1"/>
</dbReference>
<proteinExistence type="predicted"/>
<evidence type="ECO:0008006" key="3">
    <source>
        <dbReference type="Google" id="ProtNLM"/>
    </source>
</evidence>
<sequence>MTFVTAPIRSLTAIGIGLTAVAAVALTGPPGLPQGPPSSPDLRLAAAARSVAAPAEGAYWHTRTLWRTTHPRQLGSGSNRYWVEEQRLAETWTSPDGRTWSGFRRLGTRPKSAADEKAWRRDGSPATWNRTADGRTVSLSTAPEKGRVVAVKEQVAFLLAEQKLSYEELQRLPADPAGLKAWITKATRVAKVPDDAVDGYVAGALASLLHEVPVPKEVRAAAYEALLTVPGVRPLGRIKDSRGRPGDGLFLDRQRKDSVAVTTRLVVDADTRLLLEESLKTTIDGRPFPNKTWTTTTLHVGWTDDEPTIPTLP</sequence>
<keyword evidence="2" id="KW-1185">Reference proteome</keyword>
<dbReference type="AlphaFoldDB" id="A0A9W6IAU1"/>
<dbReference type="InterPro" id="IPR047789">
    <property type="entry name" value="CU044_5270-like"/>
</dbReference>
<organism evidence="1 2">
    <name type="scientific">Streptosporangium carneum</name>
    <dbReference type="NCBI Taxonomy" id="47481"/>
    <lineage>
        <taxon>Bacteria</taxon>
        <taxon>Bacillati</taxon>
        <taxon>Actinomycetota</taxon>
        <taxon>Actinomycetes</taxon>
        <taxon>Streptosporangiales</taxon>
        <taxon>Streptosporangiaceae</taxon>
        <taxon>Streptosporangium</taxon>
    </lineage>
</organism>
<evidence type="ECO:0000313" key="1">
    <source>
        <dbReference type="EMBL" id="GLK15256.1"/>
    </source>
</evidence>